<organism evidence="2">
    <name type="scientific">Bradyrhizobium barranii subsp. barranii</name>
    <dbReference type="NCBI Taxonomy" id="2823807"/>
    <lineage>
        <taxon>Bacteria</taxon>
        <taxon>Pseudomonadati</taxon>
        <taxon>Pseudomonadota</taxon>
        <taxon>Alphaproteobacteria</taxon>
        <taxon>Hyphomicrobiales</taxon>
        <taxon>Nitrobacteraceae</taxon>
        <taxon>Bradyrhizobium</taxon>
        <taxon>Bradyrhizobium barranii</taxon>
    </lineage>
</organism>
<dbReference type="Proteomes" id="UP000664702">
    <property type="component" value="Plasmid pBb144S4b"/>
</dbReference>
<geneLocation type="plasmid" evidence="3 6">
    <name>pBb144S4b</name>
</geneLocation>
<evidence type="ECO:0000313" key="4">
    <source>
        <dbReference type="EMBL" id="UGX89449.1"/>
    </source>
</evidence>
<sequence>MTSTGNDITYRMSSRAFQDFLAGRITEEQFRHFLGDAEGGSTVGRFLDQGFMISEITFEKGSVDEDDDTLVLRFSKDPAAQSFE</sequence>
<dbReference type="Proteomes" id="UP000564836">
    <property type="component" value="Plasmid pBb323S2d"/>
</dbReference>
<dbReference type="EMBL" id="JACBFH010000002">
    <property type="protein sequence ID" value="NYY96277.1"/>
    <property type="molecule type" value="Genomic_DNA"/>
</dbReference>
<evidence type="ECO:0000313" key="2">
    <source>
        <dbReference type="EMBL" id="NYY96277.1"/>
    </source>
</evidence>
<reference evidence="1" key="3">
    <citation type="submission" date="2021-03" db="EMBL/GenBank/DDBJ databases">
        <title>Whole Genome Sequence of Bradyrhizobium sp. Strain 144S4.</title>
        <authorList>
            <person name="Bromfield E.S.P."/>
            <person name="Cloutier S."/>
        </authorList>
    </citation>
    <scope>NUCLEOTIDE SEQUENCE [LARGE SCALE GENOMIC DNA]</scope>
    <source>
        <strain evidence="1">144S4</strain>
    </source>
</reference>
<dbReference type="EMBL" id="CP086138">
    <property type="protein sequence ID" value="UEM18129.1"/>
    <property type="molecule type" value="Genomic_DNA"/>
</dbReference>
<keyword evidence="3" id="KW-0614">Plasmid</keyword>
<evidence type="ECO:0000313" key="6">
    <source>
        <dbReference type="Proteomes" id="UP000664702"/>
    </source>
</evidence>
<reference evidence="4 5" key="1">
    <citation type="journal article" date="2017" name="Syst. Appl. Microbiol.">
        <title>Soybeans inoculated with root zone soils of Canadian native legumes harbour diverse and novel Bradyrhizobium spp. that possess agricultural potential.</title>
        <authorList>
            <person name="Bromfield E.S.P."/>
            <person name="Cloutier S."/>
            <person name="Tambong J.T."/>
            <person name="Tran Thi T.V."/>
        </authorList>
    </citation>
    <scope>NUCLEOTIDE SEQUENCE [LARGE SCALE GENOMIC DNA]</scope>
    <source>
        <strain evidence="4 5">323S2</strain>
    </source>
</reference>
<dbReference type="KEGG" id="bban:J4G43_054095"/>
<protein>
    <submittedName>
        <fullName evidence="2">Uncharacterized protein</fullName>
    </submittedName>
</protein>
<evidence type="ECO:0000313" key="3">
    <source>
        <dbReference type="EMBL" id="UEM18129.1"/>
    </source>
</evidence>
<reference evidence="2" key="2">
    <citation type="submission" date="2020-06" db="EMBL/GenBank/DDBJ databases">
        <title>Whole Genome Sequence of Bradyrhizobium sp. Strain 323S2.</title>
        <authorList>
            <person name="Bromfield E.S.P."/>
        </authorList>
    </citation>
    <scope>NUCLEOTIDE SEQUENCE [LARGE SCALE GENOMIC DNA]</scope>
    <source>
        <strain evidence="2">323S2</strain>
    </source>
</reference>
<dbReference type="EMBL" id="JAGEMI010000002">
    <property type="protein sequence ID" value="MBO1868898.1"/>
    <property type="molecule type" value="Genomic_DNA"/>
</dbReference>
<accession>A0A7Z0QP44</accession>
<dbReference type="AlphaFoldDB" id="A0A7Z0QP44"/>
<dbReference type="GeneID" id="93217370"/>
<proteinExistence type="predicted"/>
<evidence type="ECO:0000313" key="1">
    <source>
        <dbReference type="EMBL" id="MBO1868898.1"/>
    </source>
</evidence>
<name>A0A7Z0QP44_9BRAD</name>
<reference evidence="5 6" key="4">
    <citation type="journal article" date="2022" name="Int. J. Syst. Evol. Microbiol.">
        <title>Strains of Bradyrhizobium barranii sp. nov. associated with legumes native to Canada are symbionts of soybeans and belong to different subspecies (subsp. barranii subsp. nov. and subsp. apii subsp. nov.) and symbiovars (sv. glycinearum and sv. septentrionale).</title>
        <authorList>
            <person name="Bromfield E.S.P."/>
            <person name="Cloutier S."/>
            <person name="Wasai-Hara S."/>
            <person name="Minamisawa K."/>
        </authorList>
    </citation>
    <scope>NUCLEOTIDE SEQUENCE [LARGE SCALE GENOMIC DNA]</scope>
    <source>
        <strain evidence="6">144S4</strain>
        <strain evidence="5">323S2</strain>
        <plasmid evidence="6">pBb144S4b</plasmid>
        <plasmid evidence="3 5">pBb323S2d</plasmid>
    </source>
</reference>
<evidence type="ECO:0000313" key="5">
    <source>
        <dbReference type="Proteomes" id="UP000564836"/>
    </source>
</evidence>
<dbReference type="RefSeq" id="WP_028154617.1">
    <property type="nucleotide sequence ID" value="NZ_CP049701.1"/>
</dbReference>
<gene>
    <name evidence="4" type="ORF">G6321_00000585</name>
    <name evidence="2" type="ORF">G6321_50120</name>
    <name evidence="3" type="ORF">J4G43_054095</name>
    <name evidence="1" type="ORF">J4G43_51440</name>
</gene>
<dbReference type="EMBL" id="CP088277">
    <property type="protein sequence ID" value="UGX89449.1"/>
    <property type="molecule type" value="Genomic_DNA"/>
</dbReference>
<geneLocation type="plasmid" evidence="4 5">
    <name>pBb323S2d</name>
</geneLocation>